<keyword evidence="11 20" id="KW-0808">Transferase</keyword>
<comment type="similarity">
    <text evidence="7">Belongs to the CobU/CobP family.</text>
</comment>
<dbReference type="PANTHER" id="PTHR34848:SF1">
    <property type="entry name" value="BIFUNCTIONAL ADENOSYLCOBALAMIN BIOSYNTHESIS PROTEIN COBU"/>
    <property type="match status" value="1"/>
</dbReference>
<comment type="pathway">
    <text evidence="6">Cofactor biosynthesis; adenosylcobalamin biosynthesis; adenosylcobalamin from cob(II)yrinate a,c-diamide: step 5/7.</text>
</comment>
<dbReference type="RefSeq" id="WP_147668726.1">
    <property type="nucleotide sequence ID" value="NZ_CP120678.1"/>
</dbReference>
<evidence type="ECO:0000256" key="14">
    <source>
        <dbReference type="ARBA" id="ARBA00022840"/>
    </source>
</evidence>
<evidence type="ECO:0000256" key="5">
    <source>
        <dbReference type="ARBA" id="ARBA00004692"/>
    </source>
</evidence>
<dbReference type="GO" id="GO:0009236">
    <property type="term" value="P:cobalamin biosynthetic process"/>
    <property type="evidence" value="ECO:0007669"/>
    <property type="project" value="UniProtKB-KW"/>
</dbReference>
<dbReference type="CDD" id="cd00544">
    <property type="entry name" value="CobU"/>
    <property type="match status" value="1"/>
</dbReference>
<accession>A0A9Y2AKH0</accession>
<dbReference type="KEGG" id="sgbi:P3F81_06330"/>
<evidence type="ECO:0000256" key="17">
    <source>
        <dbReference type="ARBA" id="ARBA00030571"/>
    </source>
</evidence>
<keyword evidence="21" id="KW-1185">Reference proteome</keyword>
<comment type="function">
    <text evidence="4">Catalyzes ATP-dependent phosphorylation of adenosylcobinamide and addition of GMP to adenosylcobinamide phosphate.</text>
</comment>
<reference evidence="20" key="1">
    <citation type="submission" date="2023-03" db="EMBL/GenBank/DDBJ databases">
        <title>Selenobaculum gbiensis gen. nov. sp. nov., a new bacterium isolated from the gut microbiota of IBD patient.</title>
        <authorList>
            <person name="Yeo S."/>
            <person name="Park H."/>
            <person name="Huh C.S."/>
        </authorList>
    </citation>
    <scope>NUCLEOTIDE SEQUENCE</scope>
    <source>
        <strain evidence="20">ICN-92133</strain>
    </source>
</reference>
<evidence type="ECO:0000256" key="16">
    <source>
        <dbReference type="ARBA" id="ARBA00029570"/>
    </source>
</evidence>
<evidence type="ECO:0000256" key="19">
    <source>
        <dbReference type="PIRSR" id="PIRSR006135-2"/>
    </source>
</evidence>
<dbReference type="PANTHER" id="PTHR34848">
    <property type="match status" value="1"/>
</dbReference>
<dbReference type="GO" id="GO:0043752">
    <property type="term" value="F:adenosylcobinamide kinase activity"/>
    <property type="evidence" value="ECO:0007669"/>
    <property type="project" value="UniProtKB-EC"/>
</dbReference>
<evidence type="ECO:0000256" key="4">
    <source>
        <dbReference type="ARBA" id="ARBA00003889"/>
    </source>
</evidence>
<dbReference type="Gene3D" id="3.40.50.300">
    <property type="entry name" value="P-loop containing nucleotide triphosphate hydrolases"/>
    <property type="match status" value="1"/>
</dbReference>
<dbReference type="GO" id="GO:0005524">
    <property type="term" value="F:ATP binding"/>
    <property type="evidence" value="ECO:0007669"/>
    <property type="project" value="UniProtKB-KW"/>
</dbReference>
<evidence type="ECO:0000256" key="13">
    <source>
        <dbReference type="ARBA" id="ARBA00022777"/>
    </source>
</evidence>
<feature type="binding site" evidence="19">
    <location>
        <begin position="52"/>
        <end position="55"/>
    </location>
    <ligand>
        <name>GTP</name>
        <dbReference type="ChEBI" id="CHEBI:37565"/>
    </ligand>
</feature>
<evidence type="ECO:0000256" key="10">
    <source>
        <dbReference type="ARBA" id="ARBA00022573"/>
    </source>
</evidence>
<evidence type="ECO:0000256" key="1">
    <source>
        <dbReference type="ARBA" id="ARBA00000312"/>
    </source>
</evidence>
<name>A0A9Y2AKH0_9FIRM</name>
<keyword evidence="15 19" id="KW-0342">GTP-binding</keyword>
<evidence type="ECO:0000256" key="7">
    <source>
        <dbReference type="ARBA" id="ARBA00007490"/>
    </source>
</evidence>
<evidence type="ECO:0000256" key="2">
    <source>
        <dbReference type="ARBA" id="ARBA00000711"/>
    </source>
</evidence>
<evidence type="ECO:0000256" key="12">
    <source>
        <dbReference type="ARBA" id="ARBA00022741"/>
    </source>
</evidence>
<comment type="pathway">
    <text evidence="5">Cofactor biosynthesis; adenosylcobalamin biosynthesis; adenosylcobalamin from cob(II)yrinate a,c-diamide: step 6/7.</text>
</comment>
<evidence type="ECO:0000256" key="9">
    <source>
        <dbReference type="ARBA" id="ARBA00012523"/>
    </source>
</evidence>
<dbReference type="EMBL" id="CP120678">
    <property type="protein sequence ID" value="WIW71909.1"/>
    <property type="molecule type" value="Genomic_DNA"/>
</dbReference>
<protein>
    <recommendedName>
        <fullName evidence="16">Adenosylcobinamide kinase</fullName>
        <ecNumber evidence="8">2.7.1.156</ecNumber>
        <ecNumber evidence="9">2.7.7.62</ecNumber>
    </recommendedName>
    <alternativeName>
        <fullName evidence="17">Adenosylcobinamide-phosphate guanylyltransferase</fullName>
    </alternativeName>
</protein>
<dbReference type="EC" id="2.7.7.62" evidence="9"/>
<evidence type="ECO:0000313" key="20">
    <source>
        <dbReference type="EMBL" id="WIW71909.1"/>
    </source>
</evidence>
<feature type="binding site" evidence="19">
    <location>
        <begin position="35"/>
        <end position="37"/>
    </location>
    <ligand>
        <name>GTP</name>
        <dbReference type="ChEBI" id="CHEBI:37565"/>
    </ligand>
</feature>
<gene>
    <name evidence="20" type="primary">cobU</name>
    <name evidence="20" type="ORF">P3F81_06330</name>
</gene>
<evidence type="ECO:0000256" key="15">
    <source>
        <dbReference type="ARBA" id="ARBA00023134"/>
    </source>
</evidence>
<dbReference type="PIRSF" id="PIRSF006135">
    <property type="entry name" value="CobU"/>
    <property type="match status" value="1"/>
</dbReference>
<evidence type="ECO:0000256" key="6">
    <source>
        <dbReference type="ARBA" id="ARBA00005159"/>
    </source>
</evidence>
<evidence type="ECO:0000313" key="21">
    <source>
        <dbReference type="Proteomes" id="UP001243623"/>
    </source>
</evidence>
<feature type="active site" description="GMP-histidine intermediate" evidence="18">
    <location>
        <position position="51"/>
    </location>
</feature>
<feature type="binding site" evidence="19">
    <location>
        <begin position="10"/>
        <end position="17"/>
    </location>
    <ligand>
        <name>GTP</name>
        <dbReference type="ChEBI" id="CHEBI:37565"/>
    </ligand>
</feature>
<keyword evidence="13 20" id="KW-0418">Kinase</keyword>
<keyword evidence="14" id="KW-0067">ATP-binding</keyword>
<proteinExistence type="inferred from homology"/>
<evidence type="ECO:0000256" key="11">
    <source>
        <dbReference type="ARBA" id="ARBA00022679"/>
    </source>
</evidence>
<dbReference type="Proteomes" id="UP001243623">
    <property type="component" value="Chromosome"/>
</dbReference>
<evidence type="ECO:0000256" key="18">
    <source>
        <dbReference type="PIRSR" id="PIRSR006135-1"/>
    </source>
</evidence>
<dbReference type="SUPFAM" id="SSF52540">
    <property type="entry name" value="P-loop containing nucleoside triphosphate hydrolases"/>
    <property type="match status" value="1"/>
</dbReference>
<dbReference type="InterPro" id="IPR003203">
    <property type="entry name" value="CobU/CobP"/>
</dbReference>
<comment type="catalytic activity">
    <reaction evidence="1">
        <text>adenosylcob(III)inamide + ATP = adenosylcob(III)inamide phosphate + ADP + H(+)</text>
        <dbReference type="Rhea" id="RHEA:15769"/>
        <dbReference type="ChEBI" id="CHEBI:2480"/>
        <dbReference type="ChEBI" id="CHEBI:15378"/>
        <dbReference type="ChEBI" id="CHEBI:30616"/>
        <dbReference type="ChEBI" id="CHEBI:58502"/>
        <dbReference type="ChEBI" id="CHEBI:456216"/>
        <dbReference type="EC" id="2.7.1.156"/>
    </reaction>
</comment>
<dbReference type="EC" id="2.7.1.156" evidence="8"/>
<comment type="catalytic activity">
    <reaction evidence="2">
        <text>adenosylcob(III)inamide phosphate + GTP + H(+) = adenosylcob(III)inamide-GDP + diphosphate</text>
        <dbReference type="Rhea" id="RHEA:22712"/>
        <dbReference type="ChEBI" id="CHEBI:15378"/>
        <dbReference type="ChEBI" id="CHEBI:33019"/>
        <dbReference type="ChEBI" id="CHEBI:37565"/>
        <dbReference type="ChEBI" id="CHEBI:58502"/>
        <dbReference type="ChEBI" id="CHEBI:60487"/>
        <dbReference type="EC" id="2.7.7.62"/>
    </reaction>
</comment>
<dbReference type="AlphaFoldDB" id="A0A9Y2AKH0"/>
<feature type="binding site" evidence="19">
    <location>
        <position position="63"/>
    </location>
    <ligand>
        <name>GTP</name>
        <dbReference type="ChEBI" id="CHEBI:37565"/>
    </ligand>
</feature>
<keyword evidence="10" id="KW-0169">Cobalamin biosynthesis</keyword>
<dbReference type="Pfam" id="PF02283">
    <property type="entry name" value="CobU"/>
    <property type="match status" value="1"/>
</dbReference>
<evidence type="ECO:0000256" key="8">
    <source>
        <dbReference type="ARBA" id="ARBA00012016"/>
    </source>
</evidence>
<comment type="catalytic activity">
    <reaction evidence="3">
        <text>adenosylcob(III)inamide + GTP = adenosylcob(III)inamide phosphate + GDP + H(+)</text>
        <dbReference type="Rhea" id="RHEA:15765"/>
        <dbReference type="ChEBI" id="CHEBI:2480"/>
        <dbReference type="ChEBI" id="CHEBI:15378"/>
        <dbReference type="ChEBI" id="CHEBI:37565"/>
        <dbReference type="ChEBI" id="CHEBI:58189"/>
        <dbReference type="ChEBI" id="CHEBI:58502"/>
        <dbReference type="EC" id="2.7.1.156"/>
    </reaction>
</comment>
<dbReference type="InterPro" id="IPR027417">
    <property type="entry name" value="P-loop_NTPase"/>
</dbReference>
<dbReference type="GO" id="GO:0008820">
    <property type="term" value="F:cobinamide phosphate guanylyltransferase activity"/>
    <property type="evidence" value="ECO:0007669"/>
    <property type="project" value="UniProtKB-EC"/>
</dbReference>
<dbReference type="NCBIfam" id="NF004469">
    <property type="entry name" value="PRK05800.1"/>
    <property type="match status" value="1"/>
</dbReference>
<evidence type="ECO:0000256" key="3">
    <source>
        <dbReference type="ARBA" id="ARBA00001522"/>
    </source>
</evidence>
<dbReference type="GO" id="GO:0005525">
    <property type="term" value="F:GTP binding"/>
    <property type="evidence" value="ECO:0007669"/>
    <property type="project" value="UniProtKB-KW"/>
</dbReference>
<sequence length="191" mass="21358">MAAKIILVTGGARSGKSFFAEEYAKKIGEKIAYIATAQIYDEEMKLRVEVHKNRRPLNWQTYESPFHAEVSVQNASEAHDVILFDCVTLYLSNLLLSSDTRLNSAEKYNDIAKEFEKILETAKKNNTDIILVTNEVGMGIVPENALAREYRDFAGKINQLIAARADEVYWVISGIAVDIKKLAAEQGENNG</sequence>
<keyword evidence="12 19" id="KW-0547">Nucleotide-binding</keyword>
<organism evidence="20 21">
    <name type="scientific">Selenobaculum gibii</name>
    <dbReference type="NCBI Taxonomy" id="3054208"/>
    <lineage>
        <taxon>Bacteria</taxon>
        <taxon>Bacillati</taxon>
        <taxon>Bacillota</taxon>
        <taxon>Negativicutes</taxon>
        <taxon>Selenomonadales</taxon>
        <taxon>Selenomonadaceae</taxon>
        <taxon>Selenobaculum</taxon>
    </lineage>
</organism>
<keyword evidence="20" id="KW-0548">Nucleotidyltransferase</keyword>
<feature type="binding site" evidence="19">
    <location>
        <position position="85"/>
    </location>
    <ligand>
        <name>GTP</name>
        <dbReference type="ChEBI" id="CHEBI:37565"/>
    </ligand>
</feature>